<dbReference type="InterPro" id="IPR011324">
    <property type="entry name" value="Cytotoxic_necrot_fac-like_cat"/>
</dbReference>
<comment type="catalytic activity">
    <reaction evidence="7">
        <text>adenosine + H2O + H(+) = inosine + NH4(+)</text>
        <dbReference type="Rhea" id="RHEA:24408"/>
        <dbReference type="ChEBI" id="CHEBI:15377"/>
        <dbReference type="ChEBI" id="CHEBI:15378"/>
        <dbReference type="ChEBI" id="CHEBI:16335"/>
        <dbReference type="ChEBI" id="CHEBI:17596"/>
        <dbReference type="ChEBI" id="CHEBI:28938"/>
        <dbReference type="EC" id="3.5.4.4"/>
    </reaction>
    <physiologicalReaction direction="left-to-right" evidence="7">
        <dbReference type="Rhea" id="RHEA:24409"/>
    </physiologicalReaction>
</comment>
<dbReference type="Gene3D" id="3.60.140.10">
    <property type="entry name" value="CNF1/YfiH-like putative cysteine hydrolases"/>
    <property type="match status" value="1"/>
</dbReference>
<dbReference type="PANTHER" id="PTHR30616:SF2">
    <property type="entry name" value="PURINE NUCLEOSIDE PHOSPHORYLASE LACC1"/>
    <property type="match status" value="1"/>
</dbReference>
<sequence length="261" mass="29500">MFLKFQILAKFSFLKHFISTRQSGVSAAPFDSLNLGFGTDDLPENVVQNRKILAEATQMPLENWCVPRQTHSDNILCISVLERGKGAFSRNNALPDTDGLLTKHKHIALVVQSADCVCSLYYDPEKQVIGAAHAGWRGTLKLLPKKMIQTMQKEFGSKPENIWVGIAPCISVEKYEVGEEVVSEVEKVFGTKENFLLWNAQSQKFHFNLRYSHLFQLQEAGVLSKHIEVMPQCTYTEKDLFFSARRDKNQTGRFGAGIMLI</sequence>
<dbReference type="NCBIfam" id="TIGR00726">
    <property type="entry name" value="peptidoglycan editing factor PgeF"/>
    <property type="match status" value="1"/>
</dbReference>
<dbReference type="SUPFAM" id="SSF64438">
    <property type="entry name" value="CNF1/YfiH-like putative cysteine hydrolases"/>
    <property type="match status" value="1"/>
</dbReference>
<evidence type="ECO:0000256" key="8">
    <source>
        <dbReference type="ARBA" id="ARBA00048968"/>
    </source>
</evidence>
<evidence type="ECO:0000313" key="12">
    <source>
        <dbReference type="Proteomes" id="UP000233387"/>
    </source>
</evidence>
<reference evidence="11 12" key="1">
    <citation type="submission" date="2017-06" db="EMBL/GenBank/DDBJ databases">
        <title>Raineya orbicola gen. nov., sp. nov. a slightly thermophilic bacterium of the phylum Bacteroidetes and the description of Raineyaceae fam. nov.</title>
        <authorList>
            <person name="Albuquerque L."/>
            <person name="Polonia A.R.M."/>
            <person name="Barroso C."/>
            <person name="Froufe H.J.C."/>
            <person name="Lage O."/>
            <person name="Lobo-Da-Cunha A."/>
            <person name="Egas C."/>
            <person name="Da Costa M.S."/>
        </authorList>
    </citation>
    <scope>NUCLEOTIDE SEQUENCE [LARGE SCALE GENOMIC DNA]</scope>
    <source>
        <strain evidence="11 12">SPSPC-11</strain>
    </source>
</reference>
<dbReference type="Pfam" id="PF02578">
    <property type="entry name" value="Cu-oxidase_4"/>
    <property type="match status" value="1"/>
</dbReference>
<dbReference type="OrthoDB" id="4279at2"/>
<evidence type="ECO:0000313" key="11">
    <source>
        <dbReference type="EMBL" id="PKQ67818.1"/>
    </source>
</evidence>
<dbReference type="GO" id="GO:0016787">
    <property type="term" value="F:hydrolase activity"/>
    <property type="evidence" value="ECO:0007669"/>
    <property type="project" value="UniProtKB-KW"/>
</dbReference>
<organism evidence="11 12">
    <name type="scientific">Raineya orbicola</name>
    <dbReference type="NCBI Taxonomy" id="2016530"/>
    <lineage>
        <taxon>Bacteria</taxon>
        <taxon>Pseudomonadati</taxon>
        <taxon>Bacteroidota</taxon>
        <taxon>Cytophagia</taxon>
        <taxon>Cytophagales</taxon>
        <taxon>Raineyaceae</taxon>
        <taxon>Raineya</taxon>
    </lineage>
</organism>
<comment type="caution">
    <text evidence="11">The sequence shown here is derived from an EMBL/GenBank/DDBJ whole genome shotgun (WGS) entry which is preliminary data.</text>
</comment>
<evidence type="ECO:0000256" key="4">
    <source>
        <dbReference type="ARBA" id="ARBA00022723"/>
    </source>
</evidence>
<dbReference type="GO" id="GO:0017061">
    <property type="term" value="F:S-methyl-5-thioadenosine phosphorylase activity"/>
    <property type="evidence" value="ECO:0007669"/>
    <property type="project" value="UniProtKB-EC"/>
</dbReference>
<keyword evidence="3" id="KW-0808">Transferase</keyword>
<comment type="similarity">
    <text evidence="2 10">Belongs to the purine nucleoside phosphorylase YfiH/LACC1 family.</text>
</comment>
<dbReference type="RefSeq" id="WP_101359173.1">
    <property type="nucleotide sequence ID" value="NZ_NKXO01000030.1"/>
</dbReference>
<dbReference type="CDD" id="cd16833">
    <property type="entry name" value="YfiH"/>
    <property type="match status" value="1"/>
</dbReference>
<dbReference type="PANTHER" id="PTHR30616">
    <property type="entry name" value="UNCHARACTERIZED PROTEIN YFIH"/>
    <property type="match status" value="1"/>
</dbReference>
<evidence type="ECO:0000256" key="2">
    <source>
        <dbReference type="ARBA" id="ARBA00007353"/>
    </source>
</evidence>
<comment type="catalytic activity">
    <reaction evidence="9">
        <text>S-methyl-5'-thioadenosine + phosphate = 5-(methylsulfanyl)-alpha-D-ribose 1-phosphate + adenine</text>
        <dbReference type="Rhea" id="RHEA:11852"/>
        <dbReference type="ChEBI" id="CHEBI:16708"/>
        <dbReference type="ChEBI" id="CHEBI:17509"/>
        <dbReference type="ChEBI" id="CHEBI:43474"/>
        <dbReference type="ChEBI" id="CHEBI:58533"/>
        <dbReference type="EC" id="2.4.2.28"/>
    </reaction>
    <physiologicalReaction direction="left-to-right" evidence="9">
        <dbReference type="Rhea" id="RHEA:11853"/>
    </physiologicalReaction>
</comment>
<evidence type="ECO:0000256" key="6">
    <source>
        <dbReference type="ARBA" id="ARBA00022833"/>
    </source>
</evidence>
<name>A0A2N3IC27_9BACT</name>
<gene>
    <name evidence="11" type="ORF">Rain11_1908</name>
</gene>
<dbReference type="GO" id="GO:0005507">
    <property type="term" value="F:copper ion binding"/>
    <property type="evidence" value="ECO:0007669"/>
    <property type="project" value="TreeGrafter"/>
</dbReference>
<dbReference type="InterPro" id="IPR003730">
    <property type="entry name" value="Cu_polyphenol_OxRdtase"/>
</dbReference>
<dbReference type="EMBL" id="NKXO01000030">
    <property type="protein sequence ID" value="PKQ67818.1"/>
    <property type="molecule type" value="Genomic_DNA"/>
</dbReference>
<evidence type="ECO:0000256" key="7">
    <source>
        <dbReference type="ARBA" id="ARBA00047989"/>
    </source>
</evidence>
<keyword evidence="5" id="KW-0378">Hydrolase</keyword>
<comment type="catalytic activity">
    <reaction evidence="1">
        <text>inosine + phosphate = alpha-D-ribose 1-phosphate + hypoxanthine</text>
        <dbReference type="Rhea" id="RHEA:27646"/>
        <dbReference type="ChEBI" id="CHEBI:17368"/>
        <dbReference type="ChEBI" id="CHEBI:17596"/>
        <dbReference type="ChEBI" id="CHEBI:43474"/>
        <dbReference type="ChEBI" id="CHEBI:57720"/>
        <dbReference type="EC" id="2.4.2.1"/>
    </reaction>
    <physiologicalReaction direction="left-to-right" evidence="1">
        <dbReference type="Rhea" id="RHEA:27647"/>
    </physiologicalReaction>
</comment>
<keyword evidence="6" id="KW-0862">Zinc</keyword>
<dbReference type="InterPro" id="IPR038371">
    <property type="entry name" value="Cu_polyphenol_OxRdtase_sf"/>
</dbReference>
<accession>A0A2N3IC27</accession>
<keyword evidence="12" id="KW-1185">Reference proteome</keyword>
<evidence type="ECO:0000256" key="1">
    <source>
        <dbReference type="ARBA" id="ARBA00000553"/>
    </source>
</evidence>
<comment type="catalytic activity">
    <reaction evidence="8">
        <text>adenosine + phosphate = alpha-D-ribose 1-phosphate + adenine</text>
        <dbReference type="Rhea" id="RHEA:27642"/>
        <dbReference type="ChEBI" id="CHEBI:16335"/>
        <dbReference type="ChEBI" id="CHEBI:16708"/>
        <dbReference type="ChEBI" id="CHEBI:43474"/>
        <dbReference type="ChEBI" id="CHEBI:57720"/>
        <dbReference type="EC" id="2.4.2.1"/>
    </reaction>
    <physiologicalReaction direction="left-to-right" evidence="8">
        <dbReference type="Rhea" id="RHEA:27643"/>
    </physiologicalReaction>
</comment>
<dbReference type="Proteomes" id="UP000233387">
    <property type="component" value="Unassembled WGS sequence"/>
</dbReference>
<evidence type="ECO:0000256" key="5">
    <source>
        <dbReference type="ARBA" id="ARBA00022801"/>
    </source>
</evidence>
<dbReference type="AlphaFoldDB" id="A0A2N3IC27"/>
<evidence type="ECO:0000256" key="3">
    <source>
        <dbReference type="ARBA" id="ARBA00022679"/>
    </source>
</evidence>
<keyword evidence="4" id="KW-0479">Metal-binding</keyword>
<protein>
    <recommendedName>
        <fullName evidence="10">Purine nucleoside phosphorylase</fullName>
    </recommendedName>
</protein>
<evidence type="ECO:0000256" key="10">
    <source>
        <dbReference type="RuleBase" id="RU361274"/>
    </source>
</evidence>
<proteinExistence type="inferred from homology"/>
<evidence type="ECO:0000256" key="9">
    <source>
        <dbReference type="ARBA" id="ARBA00049893"/>
    </source>
</evidence>